<keyword evidence="3 7" id="KW-0812">Transmembrane</keyword>
<evidence type="ECO:0000256" key="2">
    <source>
        <dbReference type="ARBA" id="ARBA00022475"/>
    </source>
</evidence>
<evidence type="ECO:0000256" key="1">
    <source>
        <dbReference type="ARBA" id="ARBA00004162"/>
    </source>
</evidence>
<dbReference type="Proteomes" id="UP001500886">
    <property type="component" value="Unassembled WGS sequence"/>
</dbReference>
<dbReference type="PANTHER" id="PTHR33885">
    <property type="entry name" value="PHAGE SHOCK PROTEIN C"/>
    <property type="match status" value="1"/>
</dbReference>
<feature type="transmembrane region" description="Helical" evidence="7">
    <location>
        <begin position="245"/>
        <end position="265"/>
    </location>
</feature>
<feature type="domain" description="Phage shock protein PspC N-terminal" evidence="8">
    <location>
        <begin position="16"/>
        <end position="71"/>
    </location>
</feature>
<comment type="caution">
    <text evidence="9">The sequence shown here is derived from an EMBL/GenBank/DDBJ whole genome shotgun (WGS) entry which is preliminary data.</text>
</comment>
<evidence type="ECO:0000313" key="9">
    <source>
        <dbReference type="EMBL" id="GAA2707651.1"/>
    </source>
</evidence>
<evidence type="ECO:0000256" key="7">
    <source>
        <dbReference type="SAM" id="Phobius"/>
    </source>
</evidence>
<sequence>MTDAPSGSAEQDPRPPLRRSRDHRMISGVCGGLGRCFDMDPVIFRAVLGVLAVAGGLGLIVYGFAWLLVPLEGEDDNEGRRLLSGRVEGQALTALLCALVGCGLFLSMANNSGVMSFALMLTLALLGAVYWSQQHRQAGTEPQEPGETEGAHRPHKAHKTVDAPPETQAPPAPNTPSWWRETGHDGPGAGAARTGYLWGPADAGDDLTDGAAAGTGERGPGARPSGRRPGERATAPAPARSGRSLGGWTFLLALVAGSLGTGLTWNDHPLSTSLEIGLAAALGVFGLGIVVSSRYGRTGGGTAVAAVLTGALLTGAAYLPKSVTADWRERTWRPVAVTDVRAHYELGTGNAVLDLTGLPWSGPAAPAAPVVTGAEIGAGRLRVVLPRDVTATLDIEVGIGDIQLPADTPEDIDVQPRQHKRLTLSPAAGQPSHGTVQLKLEAGIGQVEVDRAA</sequence>
<name>A0ABN3TJV8_9ACTN</name>
<dbReference type="InterPro" id="IPR052027">
    <property type="entry name" value="PspC"/>
</dbReference>
<evidence type="ECO:0000256" key="4">
    <source>
        <dbReference type="ARBA" id="ARBA00022989"/>
    </source>
</evidence>
<keyword evidence="10" id="KW-1185">Reference proteome</keyword>
<evidence type="ECO:0000256" key="6">
    <source>
        <dbReference type="SAM" id="MobiDB-lite"/>
    </source>
</evidence>
<reference evidence="9 10" key="1">
    <citation type="journal article" date="2019" name="Int. J. Syst. Evol. Microbiol.">
        <title>The Global Catalogue of Microorganisms (GCM) 10K type strain sequencing project: providing services to taxonomists for standard genome sequencing and annotation.</title>
        <authorList>
            <consortium name="The Broad Institute Genomics Platform"/>
            <consortium name="The Broad Institute Genome Sequencing Center for Infectious Disease"/>
            <person name="Wu L."/>
            <person name="Ma J."/>
        </authorList>
    </citation>
    <scope>NUCLEOTIDE SEQUENCE [LARGE SCALE GENOMIC DNA]</scope>
    <source>
        <strain evidence="9 10">JCM 4542</strain>
    </source>
</reference>
<feature type="region of interest" description="Disordered" evidence="6">
    <location>
        <begin position="136"/>
        <end position="241"/>
    </location>
</feature>
<protein>
    <submittedName>
        <fullName evidence="9">PspC domain-containing protein</fullName>
    </submittedName>
</protein>
<dbReference type="Pfam" id="PF04024">
    <property type="entry name" value="PspC"/>
    <property type="match status" value="1"/>
</dbReference>
<dbReference type="RefSeq" id="WP_344432697.1">
    <property type="nucleotide sequence ID" value="NZ_BAAASL010000001.1"/>
</dbReference>
<feature type="transmembrane region" description="Helical" evidence="7">
    <location>
        <begin position="303"/>
        <end position="320"/>
    </location>
</feature>
<proteinExistence type="predicted"/>
<feature type="transmembrane region" description="Helical" evidence="7">
    <location>
        <begin position="90"/>
        <end position="108"/>
    </location>
</feature>
<gene>
    <name evidence="9" type="ORF">GCM10010315_02590</name>
</gene>
<dbReference type="InterPro" id="IPR007168">
    <property type="entry name" value="Phageshock_PspC_N"/>
</dbReference>
<keyword evidence="2" id="KW-1003">Cell membrane</keyword>
<evidence type="ECO:0000256" key="5">
    <source>
        <dbReference type="ARBA" id="ARBA00023136"/>
    </source>
</evidence>
<evidence type="ECO:0000256" key="3">
    <source>
        <dbReference type="ARBA" id="ARBA00022692"/>
    </source>
</evidence>
<feature type="region of interest" description="Disordered" evidence="6">
    <location>
        <begin position="1"/>
        <end position="21"/>
    </location>
</feature>
<feature type="transmembrane region" description="Helical" evidence="7">
    <location>
        <begin position="42"/>
        <end position="69"/>
    </location>
</feature>
<feature type="transmembrane region" description="Helical" evidence="7">
    <location>
        <begin position="271"/>
        <end position="291"/>
    </location>
</feature>
<keyword evidence="5 7" id="KW-0472">Membrane</keyword>
<comment type="subcellular location">
    <subcellularLocation>
        <location evidence="1">Cell membrane</location>
        <topology evidence="1">Single-pass membrane protein</topology>
    </subcellularLocation>
</comment>
<accession>A0ABN3TJV8</accession>
<evidence type="ECO:0000259" key="8">
    <source>
        <dbReference type="Pfam" id="PF04024"/>
    </source>
</evidence>
<dbReference type="EMBL" id="BAAASL010000001">
    <property type="protein sequence ID" value="GAA2707651.1"/>
    <property type="molecule type" value="Genomic_DNA"/>
</dbReference>
<organism evidence="9 10">
    <name type="scientific">Streptomyces luteosporeus</name>
    <dbReference type="NCBI Taxonomy" id="173856"/>
    <lineage>
        <taxon>Bacteria</taxon>
        <taxon>Bacillati</taxon>
        <taxon>Actinomycetota</taxon>
        <taxon>Actinomycetes</taxon>
        <taxon>Kitasatosporales</taxon>
        <taxon>Streptomycetaceae</taxon>
        <taxon>Streptomyces</taxon>
    </lineage>
</organism>
<feature type="transmembrane region" description="Helical" evidence="7">
    <location>
        <begin position="114"/>
        <end position="131"/>
    </location>
</feature>
<keyword evidence="4 7" id="KW-1133">Transmembrane helix</keyword>
<dbReference type="PANTHER" id="PTHR33885:SF3">
    <property type="entry name" value="PHAGE SHOCK PROTEIN C"/>
    <property type="match status" value="1"/>
</dbReference>
<evidence type="ECO:0000313" key="10">
    <source>
        <dbReference type="Proteomes" id="UP001500886"/>
    </source>
</evidence>